<proteinExistence type="predicted"/>
<protein>
    <recommendedName>
        <fullName evidence="4">NAD(P)-binding domain-containing protein</fullName>
    </recommendedName>
</protein>
<feature type="region of interest" description="Disordered" evidence="1">
    <location>
        <begin position="168"/>
        <end position="189"/>
    </location>
</feature>
<dbReference type="EMBL" id="CAICTM010000048">
    <property type="protein sequence ID" value="CAB9498924.1"/>
    <property type="molecule type" value="Genomic_DNA"/>
</dbReference>
<dbReference type="OrthoDB" id="54102at2759"/>
<keyword evidence="3" id="KW-1185">Reference proteome</keyword>
<evidence type="ECO:0008006" key="4">
    <source>
        <dbReference type="Google" id="ProtNLM"/>
    </source>
</evidence>
<dbReference type="Proteomes" id="UP001153069">
    <property type="component" value="Unassembled WGS sequence"/>
</dbReference>
<reference evidence="2" key="1">
    <citation type="submission" date="2020-06" db="EMBL/GenBank/DDBJ databases">
        <authorList>
            <consortium name="Plant Systems Biology data submission"/>
        </authorList>
    </citation>
    <scope>NUCLEOTIDE SEQUENCE</scope>
    <source>
        <strain evidence="2">D6</strain>
    </source>
</reference>
<sequence length="189" mass="20815">MAGAPAGKPKDYPKDLMLNFVTTLTEVIREQQSQSSSTSVKVVLYQADAFSPTPDRPLTIVNSVVKTVLGKWIMGIGPNCEDNTNVVQYYYDNANALGFKFIVSRPAALNDKQGDTEELKADHFSSTNFPITLADLAVWTLKALQDSSLYGTFPFVVPVDQDILPHKNKPDITSPTIMETSKVEDKQVT</sequence>
<accession>A0A9N8DA64</accession>
<comment type="caution">
    <text evidence="2">The sequence shown here is derived from an EMBL/GenBank/DDBJ whole genome shotgun (WGS) entry which is preliminary data.</text>
</comment>
<evidence type="ECO:0000313" key="2">
    <source>
        <dbReference type="EMBL" id="CAB9498924.1"/>
    </source>
</evidence>
<dbReference type="AlphaFoldDB" id="A0A9N8DA64"/>
<organism evidence="2 3">
    <name type="scientific">Seminavis robusta</name>
    <dbReference type="NCBI Taxonomy" id="568900"/>
    <lineage>
        <taxon>Eukaryota</taxon>
        <taxon>Sar</taxon>
        <taxon>Stramenopiles</taxon>
        <taxon>Ochrophyta</taxon>
        <taxon>Bacillariophyta</taxon>
        <taxon>Bacillariophyceae</taxon>
        <taxon>Bacillariophycidae</taxon>
        <taxon>Naviculales</taxon>
        <taxon>Naviculaceae</taxon>
        <taxon>Seminavis</taxon>
    </lineage>
</organism>
<evidence type="ECO:0000256" key="1">
    <source>
        <dbReference type="SAM" id="MobiDB-lite"/>
    </source>
</evidence>
<name>A0A9N8DA64_9STRA</name>
<gene>
    <name evidence="2" type="ORF">SEMRO_48_G028440.1</name>
</gene>
<evidence type="ECO:0000313" key="3">
    <source>
        <dbReference type="Proteomes" id="UP001153069"/>
    </source>
</evidence>